<dbReference type="SUPFAM" id="SSF53335">
    <property type="entry name" value="S-adenosyl-L-methionine-dependent methyltransferases"/>
    <property type="match status" value="1"/>
</dbReference>
<evidence type="ECO:0000313" key="4">
    <source>
        <dbReference type="EMBL" id="RVU31684.1"/>
    </source>
</evidence>
<dbReference type="InterPro" id="IPR004398">
    <property type="entry name" value="RNA_MeTrfase_RsmD"/>
</dbReference>
<organism evidence="4 5">
    <name type="scientific">Neptunomonas marina</name>
    <dbReference type="NCBI Taxonomy" id="1815562"/>
    <lineage>
        <taxon>Bacteria</taxon>
        <taxon>Pseudomonadati</taxon>
        <taxon>Pseudomonadota</taxon>
        <taxon>Gammaproteobacteria</taxon>
        <taxon>Oceanospirillales</taxon>
        <taxon>Oceanospirillaceae</taxon>
        <taxon>Neptunomonas</taxon>
    </lineage>
</organism>
<dbReference type="Proteomes" id="UP000282818">
    <property type="component" value="Unassembled WGS sequence"/>
</dbReference>
<dbReference type="InterPro" id="IPR029063">
    <property type="entry name" value="SAM-dependent_MTases_sf"/>
</dbReference>
<dbReference type="RefSeq" id="WP_127693543.1">
    <property type="nucleotide sequence ID" value="NZ_SACQ01000002.1"/>
</dbReference>
<dbReference type="EC" id="2.1.1.171" evidence="3"/>
<reference evidence="4 5" key="1">
    <citation type="submission" date="2019-01" db="EMBL/GenBank/DDBJ databases">
        <authorList>
            <person name="Chen W.-M."/>
        </authorList>
    </citation>
    <scope>NUCLEOTIDE SEQUENCE [LARGE SCALE GENOMIC DNA]</scope>
    <source>
        <strain evidence="4 5">HPM-16</strain>
    </source>
</reference>
<dbReference type="Pfam" id="PF03602">
    <property type="entry name" value="Cons_hypoth95"/>
    <property type="match status" value="1"/>
</dbReference>
<keyword evidence="5" id="KW-1185">Reference proteome</keyword>
<keyword evidence="2 3" id="KW-0808">Transferase</keyword>
<comment type="function">
    <text evidence="3">Specifically methylates the guanine in position 966 of 16S rRNA in the assembled 30S particle.</text>
</comment>
<proteinExistence type="inferred from homology"/>
<dbReference type="GO" id="GO:0052913">
    <property type="term" value="F:16S rRNA (guanine(966)-N(2))-methyltransferase activity"/>
    <property type="evidence" value="ECO:0007669"/>
    <property type="project" value="UniProtKB-EC"/>
</dbReference>
<dbReference type="Gene3D" id="3.40.50.150">
    <property type="entry name" value="Vaccinia Virus protein VP39"/>
    <property type="match status" value="1"/>
</dbReference>
<evidence type="ECO:0000256" key="1">
    <source>
        <dbReference type="ARBA" id="ARBA00022603"/>
    </source>
</evidence>
<evidence type="ECO:0000256" key="2">
    <source>
        <dbReference type="ARBA" id="ARBA00022679"/>
    </source>
</evidence>
<comment type="similarity">
    <text evidence="3">Belongs to the methyltransferase superfamily. RsmD family.</text>
</comment>
<dbReference type="CDD" id="cd02440">
    <property type="entry name" value="AdoMet_MTases"/>
    <property type="match status" value="1"/>
</dbReference>
<comment type="caution">
    <text evidence="4">The sequence shown here is derived from an EMBL/GenBank/DDBJ whole genome shotgun (WGS) entry which is preliminary data.</text>
</comment>
<keyword evidence="1 3" id="KW-0489">Methyltransferase</keyword>
<protein>
    <recommendedName>
        <fullName evidence="3">Ribosomal RNA small subunit methyltransferase D</fullName>
        <ecNumber evidence="3">2.1.1.171</ecNumber>
    </recommendedName>
</protein>
<dbReference type="NCBIfam" id="TIGR00095">
    <property type="entry name" value="16S rRNA (guanine(966)-N(2))-methyltransferase RsmD"/>
    <property type="match status" value="1"/>
</dbReference>
<accession>A0A437QAV6</accession>
<dbReference type="EMBL" id="SACQ01000002">
    <property type="protein sequence ID" value="RVU31684.1"/>
    <property type="molecule type" value="Genomic_DNA"/>
</dbReference>
<dbReference type="AlphaFoldDB" id="A0A437QAV6"/>
<keyword evidence="3" id="KW-0698">rRNA processing</keyword>
<evidence type="ECO:0000313" key="5">
    <source>
        <dbReference type="Proteomes" id="UP000282818"/>
    </source>
</evidence>
<keyword evidence="3" id="KW-0949">S-adenosyl-L-methionine</keyword>
<dbReference type="PANTHER" id="PTHR43542:SF1">
    <property type="entry name" value="METHYLTRANSFERASE"/>
    <property type="match status" value="1"/>
</dbReference>
<evidence type="ECO:0000256" key="3">
    <source>
        <dbReference type="PIRNR" id="PIRNR004553"/>
    </source>
</evidence>
<dbReference type="PANTHER" id="PTHR43542">
    <property type="entry name" value="METHYLTRANSFERASE"/>
    <property type="match status" value="1"/>
</dbReference>
<name>A0A437QAV6_9GAMM</name>
<gene>
    <name evidence="4" type="primary">rsmD</name>
    <name evidence="4" type="ORF">EOE65_06825</name>
</gene>
<comment type="catalytic activity">
    <reaction evidence="3">
        <text>guanosine(966) in 16S rRNA + S-adenosyl-L-methionine = N(2)-methylguanosine(966) in 16S rRNA + S-adenosyl-L-homocysteine + H(+)</text>
        <dbReference type="Rhea" id="RHEA:23548"/>
        <dbReference type="Rhea" id="RHEA-COMP:10211"/>
        <dbReference type="Rhea" id="RHEA-COMP:10212"/>
        <dbReference type="ChEBI" id="CHEBI:15378"/>
        <dbReference type="ChEBI" id="CHEBI:57856"/>
        <dbReference type="ChEBI" id="CHEBI:59789"/>
        <dbReference type="ChEBI" id="CHEBI:74269"/>
        <dbReference type="ChEBI" id="CHEBI:74481"/>
        <dbReference type="EC" id="2.1.1.171"/>
    </reaction>
</comment>
<sequence>MPRKNSVKRSSPRSQSAAQLRIIGGQWRSRRVPFPDVEGLRPTPDRVRETLFNWLQVAVPGARCLDLFTGSGALGLEALSRGATAVTFIDQSPAVIKQLKANLQLLKAPQHEVVQASALDWLRQQPEDLGVRYDVVFLDPPFHKGLVSEAVALLESKALLADNALIYIETESELRVLDLPAHWHEHRAKTAGQVTYRLFTRASAH</sequence>
<dbReference type="PIRSF" id="PIRSF004553">
    <property type="entry name" value="CHP00095"/>
    <property type="match status" value="1"/>
</dbReference>